<evidence type="ECO:0000313" key="2">
    <source>
        <dbReference type="EMBL" id="QCK15736.1"/>
    </source>
</evidence>
<dbReference type="EMBL" id="CP028923">
    <property type="protein sequence ID" value="QCK15736.1"/>
    <property type="molecule type" value="Genomic_DNA"/>
</dbReference>
<accession>A0A4D7JU81</accession>
<sequence>MTALRLTKSILFKTIFLMTLFVGLTSCEGLEGPEGPPGPQGPEGPQGVEGPEGPQGPAGEDGNAEVLYSDWIPANFEGTSSSAKFMNIDFPEDIPSAFSIKNTHIILVYFTGFGDGNVYQLPVLNFRGAQFTFGFGSGSSAVEDIIIRARALSGDLNEFQIDPARGNKFRYVIIPLMSP</sequence>
<organism evidence="2 3">
    <name type="scientific">Mangrovivirga cuniculi</name>
    <dbReference type="NCBI Taxonomy" id="2715131"/>
    <lineage>
        <taxon>Bacteria</taxon>
        <taxon>Pseudomonadati</taxon>
        <taxon>Bacteroidota</taxon>
        <taxon>Cytophagia</taxon>
        <taxon>Cytophagales</taxon>
        <taxon>Mangrovivirgaceae</taxon>
        <taxon>Mangrovivirga</taxon>
    </lineage>
</organism>
<gene>
    <name evidence="2" type="ORF">DCC35_13785</name>
</gene>
<proteinExistence type="predicted"/>
<reference evidence="2 3" key="1">
    <citation type="submission" date="2018-04" db="EMBL/GenBank/DDBJ databases">
        <title>Complete genome uncultured novel isolate.</title>
        <authorList>
            <person name="Merlino G."/>
        </authorList>
    </citation>
    <scope>NUCLEOTIDE SEQUENCE [LARGE SCALE GENOMIC DNA]</scope>
    <source>
        <strain evidence="3">R1DC9</strain>
    </source>
</reference>
<dbReference type="KEGG" id="fpf:DCC35_13785"/>
<dbReference type="PROSITE" id="PS51257">
    <property type="entry name" value="PROKAR_LIPOPROTEIN"/>
    <property type="match status" value="1"/>
</dbReference>
<evidence type="ECO:0000313" key="3">
    <source>
        <dbReference type="Proteomes" id="UP000298616"/>
    </source>
</evidence>
<dbReference type="AlphaFoldDB" id="A0A4D7JU81"/>
<feature type="compositionally biased region" description="Low complexity" evidence="1">
    <location>
        <begin position="43"/>
        <end position="61"/>
    </location>
</feature>
<name>A0A4D7JU81_9BACT</name>
<protein>
    <recommendedName>
        <fullName evidence="4">Collagen-like protein</fullName>
    </recommendedName>
</protein>
<evidence type="ECO:0008006" key="4">
    <source>
        <dbReference type="Google" id="ProtNLM"/>
    </source>
</evidence>
<feature type="region of interest" description="Disordered" evidence="1">
    <location>
        <begin position="30"/>
        <end position="62"/>
    </location>
</feature>
<evidence type="ECO:0000256" key="1">
    <source>
        <dbReference type="SAM" id="MobiDB-lite"/>
    </source>
</evidence>
<keyword evidence="3" id="KW-1185">Reference proteome</keyword>
<dbReference type="Proteomes" id="UP000298616">
    <property type="component" value="Chromosome"/>
</dbReference>